<keyword evidence="16" id="KW-1185">Reference proteome</keyword>
<keyword evidence="9 14" id="KW-0732">Signal</keyword>
<evidence type="ECO:0000256" key="8">
    <source>
        <dbReference type="ARBA" id="ARBA00022723"/>
    </source>
</evidence>
<dbReference type="SMART" id="SM00120">
    <property type="entry name" value="HX"/>
    <property type="match status" value="6"/>
</dbReference>
<evidence type="ECO:0000256" key="7">
    <source>
        <dbReference type="ARBA" id="ARBA00022617"/>
    </source>
</evidence>
<organism evidence="15 16">
    <name type="scientific">Oncorhynchus tshawytscha</name>
    <name type="common">Chinook salmon</name>
    <name type="synonym">Salmo tshawytscha</name>
    <dbReference type="NCBI Taxonomy" id="74940"/>
    <lineage>
        <taxon>Eukaryota</taxon>
        <taxon>Metazoa</taxon>
        <taxon>Chordata</taxon>
        <taxon>Craniata</taxon>
        <taxon>Vertebrata</taxon>
        <taxon>Euteleostomi</taxon>
        <taxon>Actinopterygii</taxon>
        <taxon>Neopterygii</taxon>
        <taxon>Teleostei</taxon>
        <taxon>Protacanthopterygii</taxon>
        <taxon>Salmoniformes</taxon>
        <taxon>Salmonidae</taxon>
        <taxon>Salmoninae</taxon>
        <taxon>Oncorhynchus</taxon>
    </lineage>
</organism>
<gene>
    <name evidence="15" type="primary">hpxb</name>
</gene>
<dbReference type="PROSITE" id="PS51642">
    <property type="entry name" value="HEMOPEXIN_2"/>
    <property type="match status" value="6"/>
</dbReference>
<feature type="repeat" description="Hemopexin" evidence="13">
    <location>
        <begin position="190"/>
        <end position="234"/>
    </location>
</feature>
<evidence type="ECO:0000256" key="11">
    <source>
        <dbReference type="ARBA" id="ARBA00023004"/>
    </source>
</evidence>
<comment type="function">
    <text evidence="1">Binds heme and transports it to the liver for breakdown and iron recovery, after which the free hemopexin returns to the circulation.</text>
</comment>
<keyword evidence="11" id="KW-0408">Iron</keyword>
<feature type="repeat" description="Hemopexin" evidence="13">
    <location>
        <begin position="297"/>
        <end position="341"/>
    </location>
</feature>
<reference evidence="15" key="1">
    <citation type="submission" date="2025-08" db="UniProtKB">
        <authorList>
            <consortium name="Ensembl"/>
        </authorList>
    </citation>
    <scope>IDENTIFICATION</scope>
</reference>
<keyword evidence="6" id="KW-0964">Secreted</keyword>
<dbReference type="GO" id="GO:0046872">
    <property type="term" value="F:metal ion binding"/>
    <property type="evidence" value="ECO:0007669"/>
    <property type="project" value="UniProtKB-KW"/>
</dbReference>
<accession>A0A8C8H732</accession>
<dbReference type="SUPFAM" id="SSF50923">
    <property type="entry name" value="Hemopexin-like domain"/>
    <property type="match status" value="2"/>
</dbReference>
<evidence type="ECO:0000256" key="13">
    <source>
        <dbReference type="PROSITE-ProRule" id="PRU01011"/>
    </source>
</evidence>
<feature type="repeat" description="Hemopexin" evidence="13">
    <location>
        <begin position="91"/>
        <end position="131"/>
    </location>
</feature>
<proteinExistence type="inferred from homology"/>
<dbReference type="Gene3D" id="2.110.10.10">
    <property type="entry name" value="Hemopexin-like domain"/>
    <property type="match status" value="2"/>
</dbReference>
<feature type="repeat" description="Hemopexin" evidence="13">
    <location>
        <begin position="235"/>
        <end position="281"/>
    </location>
</feature>
<feature type="repeat" description="Hemopexin" evidence="13">
    <location>
        <begin position="137"/>
        <end position="189"/>
    </location>
</feature>
<dbReference type="InterPro" id="IPR000585">
    <property type="entry name" value="Hemopexin-like_dom"/>
</dbReference>
<evidence type="ECO:0000256" key="12">
    <source>
        <dbReference type="ARBA" id="ARBA00023180"/>
    </source>
</evidence>
<comment type="subcellular location">
    <subcellularLocation>
        <location evidence="2">Secreted</location>
    </subcellularLocation>
</comment>
<feature type="chain" id="PRO_5044188239" description="Hemopexin" evidence="14">
    <location>
        <begin position="19"/>
        <end position="483"/>
    </location>
</feature>
<sequence length="483" mass="54445">MLLSQTLCLCLALALSYAAPTIHDVMMSGESKIHIHLTACQNVGPQNSLTDPGVLRQGKQLGLQLATGTDHDHDHHEDQVHHNANPDRCDGIEFDAIAPDEKGHTFFFKGDHLWNGFSGQAQVSSAFFRELDDYHHLGHVDAAFRMHNREKHETHDHIYFFLDDKVFSYYNHSLEEGYPKDIQLDFPGVPSHLDAAVECPKGECNSDSVLFFKGEEVYNYDIVTQSVKERQWAHLPNCTSAFRWLEQYYCFHGHNFTRFHPVSGEVNGVYPKDSRHYFMRCLNFGHGGEAKVPKCSEVTLDAITSDDSGKTYAFTGHNYMRLDTHRDGKHTFPIARTWNEVTNGVDAVFSYNDKIYIIKGDQVYIYKSAAPSTLIEGYPKSLNEELGIEGPVNAAFVCANQHIVHIIQGRMMKDIDLSATPRVVAREAPLPISGIEAGMCGPDGVKVFVGSEYYHYKTPRLLAFSRILQEPKNITPDMMGCVE</sequence>
<dbReference type="InterPro" id="IPR018487">
    <property type="entry name" value="Hemopexin-like_repeat"/>
</dbReference>
<name>A0A8C8H732_ONCTS</name>
<dbReference type="CDD" id="cd00094">
    <property type="entry name" value="HX"/>
    <property type="match status" value="1"/>
</dbReference>
<dbReference type="GeneTree" id="ENSGT00390000009178"/>
<feature type="repeat" description="Hemopexin" evidence="13">
    <location>
        <begin position="342"/>
        <end position="389"/>
    </location>
</feature>
<evidence type="ECO:0000313" key="16">
    <source>
        <dbReference type="Proteomes" id="UP000694402"/>
    </source>
</evidence>
<evidence type="ECO:0000256" key="9">
    <source>
        <dbReference type="ARBA" id="ARBA00022729"/>
    </source>
</evidence>
<evidence type="ECO:0000256" key="2">
    <source>
        <dbReference type="ARBA" id="ARBA00004613"/>
    </source>
</evidence>
<comment type="similarity">
    <text evidence="3">Belongs to the hemopexin family.</text>
</comment>
<keyword evidence="5" id="KW-0813">Transport</keyword>
<evidence type="ECO:0000256" key="14">
    <source>
        <dbReference type="SAM" id="SignalP"/>
    </source>
</evidence>
<keyword evidence="8" id="KW-0479">Metal-binding</keyword>
<dbReference type="Pfam" id="PF00045">
    <property type="entry name" value="Hemopexin"/>
    <property type="match status" value="2"/>
</dbReference>
<evidence type="ECO:0000256" key="1">
    <source>
        <dbReference type="ARBA" id="ARBA00002031"/>
    </source>
</evidence>
<dbReference type="PANTHER" id="PTHR22917">
    <property type="entry name" value="HEMOPEXIN DOMAIN-CONTAINING PROTEIN"/>
    <property type="match status" value="1"/>
</dbReference>
<dbReference type="InterPro" id="IPR036375">
    <property type="entry name" value="Hemopexin-like_dom_sf"/>
</dbReference>
<dbReference type="PANTHER" id="PTHR22917:SF9">
    <property type="entry name" value="HEMOPEXIN"/>
    <property type="match status" value="1"/>
</dbReference>
<dbReference type="Ensembl" id="ENSOTST00005066573.2">
    <property type="protein sequence ID" value="ENSOTSP00005061182.2"/>
    <property type="gene ID" value="ENSOTSG00005028925.2"/>
</dbReference>
<dbReference type="GlyCosmos" id="A0A8C8H732">
    <property type="glycosylation" value="1 site, No reported glycans"/>
</dbReference>
<feature type="signal peptide" evidence="14">
    <location>
        <begin position="1"/>
        <end position="18"/>
    </location>
</feature>
<dbReference type="Proteomes" id="UP000694402">
    <property type="component" value="Unassembled WGS sequence"/>
</dbReference>
<dbReference type="AlphaFoldDB" id="A0A8C8H732"/>
<evidence type="ECO:0000256" key="10">
    <source>
        <dbReference type="ARBA" id="ARBA00022737"/>
    </source>
</evidence>
<dbReference type="InterPro" id="IPR051298">
    <property type="entry name" value="Heme_transport/Cell_adhesion"/>
</dbReference>
<evidence type="ECO:0000256" key="3">
    <source>
        <dbReference type="ARBA" id="ARBA00011072"/>
    </source>
</evidence>
<keyword evidence="12" id="KW-0325">Glycoprotein</keyword>
<evidence type="ECO:0000313" key="15">
    <source>
        <dbReference type="Ensembl" id="ENSOTSP00005061182.2"/>
    </source>
</evidence>
<evidence type="ECO:0000256" key="6">
    <source>
        <dbReference type="ARBA" id="ARBA00022525"/>
    </source>
</evidence>
<dbReference type="FunFam" id="2.110.10.10:FF:000009">
    <property type="entry name" value="Hemopexin"/>
    <property type="match status" value="1"/>
</dbReference>
<evidence type="ECO:0000256" key="5">
    <source>
        <dbReference type="ARBA" id="ARBA00022448"/>
    </source>
</evidence>
<protein>
    <recommendedName>
        <fullName evidence="4">Hemopexin</fullName>
    </recommendedName>
</protein>
<evidence type="ECO:0000256" key="4">
    <source>
        <dbReference type="ARBA" id="ARBA00013632"/>
    </source>
</evidence>
<keyword evidence="7" id="KW-0349">Heme</keyword>
<dbReference type="GO" id="GO:0005615">
    <property type="term" value="C:extracellular space"/>
    <property type="evidence" value="ECO:0007669"/>
    <property type="project" value="TreeGrafter"/>
</dbReference>
<reference evidence="15" key="2">
    <citation type="submission" date="2025-09" db="UniProtKB">
        <authorList>
            <consortium name="Ensembl"/>
        </authorList>
    </citation>
    <scope>IDENTIFICATION</scope>
</reference>
<keyword evidence="10" id="KW-0677">Repeat</keyword>